<dbReference type="EMBL" id="MFJK01000014">
    <property type="protein sequence ID" value="OGG18426.1"/>
    <property type="molecule type" value="Genomic_DNA"/>
</dbReference>
<dbReference type="NCBIfam" id="TIGR00329">
    <property type="entry name" value="gcp_kae1"/>
    <property type="match status" value="1"/>
</dbReference>
<evidence type="ECO:0000259" key="9">
    <source>
        <dbReference type="Pfam" id="PF00814"/>
    </source>
</evidence>
<comment type="subcellular location">
    <subcellularLocation>
        <location evidence="8">Cytoplasm</location>
    </subcellularLocation>
</comment>
<name>A0A1F6A166_9BACT</name>
<evidence type="ECO:0000313" key="10">
    <source>
        <dbReference type="EMBL" id="OGG18426.1"/>
    </source>
</evidence>
<dbReference type="GO" id="GO:0002949">
    <property type="term" value="P:tRNA threonylcarbamoyladenosine modification"/>
    <property type="evidence" value="ECO:0007669"/>
    <property type="project" value="UniProtKB-UniRule"/>
</dbReference>
<dbReference type="PRINTS" id="PR00789">
    <property type="entry name" value="OSIALOPTASE"/>
</dbReference>
<dbReference type="PANTHER" id="PTHR11735">
    <property type="entry name" value="TRNA N6-ADENOSINE THREONYLCARBAMOYLTRANSFERASE"/>
    <property type="match status" value="1"/>
</dbReference>
<dbReference type="Gene3D" id="3.30.420.40">
    <property type="match status" value="2"/>
</dbReference>
<dbReference type="InterPro" id="IPR022450">
    <property type="entry name" value="TsaD"/>
</dbReference>
<gene>
    <name evidence="8" type="primary">tsaD</name>
    <name evidence="10" type="ORF">A2721_01410</name>
</gene>
<dbReference type="InterPro" id="IPR043129">
    <property type="entry name" value="ATPase_NBD"/>
</dbReference>
<dbReference type="Pfam" id="PF00814">
    <property type="entry name" value="TsaD"/>
    <property type="match status" value="1"/>
</dbReference>
<keyword evidence="3 8" id="KW-0819">tRNA processing</keyword>
<feature type="binding site" evidence="8">
    <location>
        <position position="124"/>
    </location>
    <ligand>
        <name>Fe cation</name>
        <dbReference type="ChEBI" id="CHEBI:24875"/>
    </ligand>
</feature>
<dbReference type="AlphaFoldDB" id="A0A1F6A166"/>
<keyword evidence="5 8" id="KW-0408">Iron</keyword>
<comment type="function">
    <text evidence="8">Required for the formation of a threonylcarbamoyl group on adenosine at position 37 (t(6)A37) in tRNAs that read codons beginning with adenine. Is involved in the transfer of the threonylcarbamoyl moiety of threonylcarbamoyl-AMP (TC-AMP) to the N6 group of A37, together with TsaE and TsaB. TsaD likely plays a direct catalytic role in this reaction.</text>
</comment>
<evidence type="ECO:0000256" key="8">
    <source>
        <dbReference type="HAMAP-Rule" id="MF_01445"/>
    </source>
</evidence>
<comment type="caution">
    <text evidence="10">The sequence shown here is derived from an EMBL/GenBank/DDBJ whole genome shotgun (WGS) entry which is preliminary data.</text>
</comment>
<keyword evidence="4 8" id="KW-0479">Metal-binding</keyword>
<keyword evidence="6 8" id="KW-0012">Acyltransferase</keyword>
<evidence type="ECO:0000256" key="6">
    <source>
        <dbReference type="ARBA" id="ARBA00023315"/>
    </source>
</evidence>
<dbReference type="PROSITE" id="PS01016">
    <property type="entry name" value="GLYCOPROTEASE"/>
    <property type="match status" value="1"/>
</dbReference>
<feature type="binding site" evidence="8">
    <location>
        <position position="329"/>
    </location>
    <ligand>
        <name>Fe cation</name>
        <dbReference type="ChEBI" id="CHEBI:24875"/>
    </ligand>
</feature>
<feature type="binding site" evidence="8">
    <location>
        <position position="201"/>
    </location>
    <ligand>
        <name>substrate</name>
    </ligand>
</feature>
<dbReference type="Proteomes" id="UP000177871">
    <property type="component" value="Unassembled WGS sequence"/>
</dbReference>
<evidence type="ECO:0000256" key="2">
    <source>
        <dbReference type="ARBA" id="ARBA00022679"/>
    </source>
</evidence>
<dbReference type="HAMAP" id="MF_01445">
    <property type="entry name" value="TsaD"/>
    <property type="match status" value="1"/>
</dbReference>
<feature type="domain" description="Gcp-like" evidence="9">
    <location>
        <begin position="24"/>
        <end position="335"/>
    </location>
</feature>
<feature type="binding site" evidence="8">
    <location>
        <begin position="155"/>
        <end position="159"/>
    </location>
    <ligand>
        <name>substrate</name>
    </ligand>
</feature>
<evidence type="ECO:0000313" key="11">
    <source>
        <dbReference type="Proteomes" id="UP000177871"/>
    </source>
</evidence>
<evidence type="ECO:0000256" key="3">
    <source>
        <dbReference type="ARBA" id="ARBA00022694"/>
    </source>
</evidence>
<comment type="catalytic activity">
    <reaction evidence="7 8">
        <text>L-threonylcarbamoyladenylate + adenosine(37) in tRNA = N(6)-L-threonylcarbamoyladenosine(37) in tRNA + AMP + H(+)</text>
        <dbReference type="Rhea" id="RHEA:37059"/>
        <dbReference type="Rhea" id="RHEA-COMP:10162"/>
        <dbReference type="Rhea" id="RHEA-COMP:10163"/>
        <dbReference type="ChEBI" id="CHEBI:15378"/>
        <dbReference type="ChEBI" id="CHEBI:73682"/>
        <dbReference type="ChEBI" id="CHEBI:74411"/>
        <dbReference type="ChEBI" id="CHEBI:74418"/>
        <dbReference type="ChEBI" id="CHEBI:456215"/>
        <dbReference type="EC" id="2.3.1.234"/>
    </reaction>
</comment>
<feature type="binding site" evidence="8">
    <location>
        <position position="299"/>
    </location>
    <ligand>
        <name>substrate</name>
    </ligand>
</feature>
<feature type="binding site" evidence="8">
    <location>
        <position position="188"/>
    </location>
    <ligand>
        <name>substrate</name>
    </ligand>
</feature>
<dbReference type="PANTHER" id="PTHR11735:SF6">
    <property type="entry name" value="TRNA N6-ADENOSINE THREONYLCARBAMOYLTRANSFERASE, MITOCHONDRIAL"/>
    <property type="match status" value="1"/>
</dbReference>
<dbReference type="GO" id="GO:0005737">
    <property type="term" value="C:cytoplasm"/>
    <property type="evidence" value="ECO:0007669"/>
    <property type="project" value="UniProtKB-SubCell"/>
</dbReference>
<evidence type="ECO:0000256" key="5">
    <source>
        <dbReference type="ARBA" id="ARBA00023004"/>
    </source>
</evidence>
<dbReference type="InterPro" id="IPR000905">
    <property type="entry name" value="Gcp-like_dom"/>
</dbReference>
<organism evidence="10 11">
    <name type="scientific">Candidatus Gottesmanbacteria bacterium RIFCSPHIGHO2_01_FULL_47_48</name>
    <dbReference type="NCBI Taxonomy" id="1798381"/>
    <lineage>
        <taxon>Bacteria</taxon>
        <taxon>Candidatus Gottesmaniibacteriota</taxon>
    </lineage>
</organism>
<dbReference type="FunFam" id="3.30.420.40:FF:000040">
    <property type="entry name" value="tRNA N6-adenosine threonylcarbamoyltransferase"/>
    <property type="match status" value="1"/>
</dbReference>
<keyword evidence="2 8" id="KW-0808">Transferase</keyword>
<dbReference type="GO" id="GO:0005506">
    <property type="term" value="F:iron ion binding"/>
    <property type="evidence" value="ECO:0007669"/>
    <property type="project" value="UniProtKB-UniRule"/>
</dbReference>
<comment type="cofactor">
    <cofactor evidence="8">
        <name>Fe(2+)</name>
        <dbReference type="ChEBI" id="CHEBI:29033"/>
    </cofactor>
    <text evidence="8">Binds 1 Fe(2+) ion per subunit.</text>
</comment>
<dbReference type="GO" id="GO:0061711">
    <property type="term" value="F:tRNA N(6)-L-threonylcarbamoyladenine synthase activity"/>
    <property type="evidence" value="ECO:0007669"/>
    <property type="project" value="UniProtKB-EC"/>
</dbReference>
<dbReference type="CDD" id="cd24133">
    <property type="entry name" value="ASKHA_NBD_TsaD_bac"/>
    <property type="match status" value="1"/>
</dbReference>
<dbReference type="InterPro" id="IPR017861">
    <property type="entry name" value="KAE1/TsaD"/>
</dbReference>
<evidence type="ECO:0000256" key="7">
    <source>
        <dbReference type="ARBA" id="ARBA00048117"/>
    </source>
</evidence>
<dbReference type="NCBIfam" id="TIGR03723">
    <property type="entry name" value="T6A_TsaD_YgjD"/>
    <property type="match status" value="1"/>
</dbReference>
<sequence length="361" mass="39185">MTILGIETSCDETSAALVENGTKLLSLVTATSQEMHQKYGGIIPDRAARAQLKSILPVIHESLQPLSSNLKPQNPTSSFQRLASKVDALAVTVGPGLIGSLLIGVETAKSLALAWNKPLIPVNHLVGHIYANWLQTDQQPATSHQQPDFPALVLIVSGGHTDLVLMKDHGKLELLGTTLDDAAGECFDKCGRLLGLPYPYGPYIEQEASKFTVNGSQFTVKLPRPLINSKDFNFSFSGLKTAFLNEYNKLSTVNRELRTVNLAHELQEAVTDVLVAKVLKAVKEFHPKSILLAGGVAANLRLRNKMKLKIKNCELKILLYVPPLKLCTDNAAVIASAAFFQPNHRSVSKIQANPSLTITSV</sequence>
<dbReference type="InterPro" id="IPR017860">
    <property type="entry name" value="Peptidase_M22_CS"/>
</dbReference>
<feature type="binding site" evidence="8">
    <location>
        <position position="205"/>
    </location>
    <ligand>
        <name>substrate</name>
    </ligand>
</feature>
<proteinExistence type="inferred from homology"/>
<dbReference type="SUPFAM" id="SSF53067">
    <property type="entry name" value="Actin-like ATPase domain"/>
    <property type="match status" value="2"/>
</dbReference>
<evidence type="ECO:0000256" key="1">
    <source>
        <dbReference type="ARBA" id="ARBA00022490"/>
    </source>
</evidence>
<evidence type="ECO:0000256" key="4">
    <source>
        <dbReference type="ARBA" id="ARBA00022723"/>
    </source>
</evidence>
<dbReference type="EC" id="2.3.1.234" evidence="8"/>
<feature type="binding site" evidence="8">
    <location>
        <position position="128"/>
    </location>
    <ligand>
        <name>Fe cation</name>
        <dbReference type="ChEBI" id="CHEBI:24875"/>
    </ligand>
</feature>
<keyword evidence="1 8" id="KW-0963">Cytoplasm</keyword>
<protein>
    <recommendedName>
        <fullName evidence="8">tRNA N6-adenosine threonylcarbamoyltransferase</fullName>
        <ecNumber evidence="8">2.3.1.234</ecNumber>
    </recommendedName>
    <alternativeName>
        <fullName evidence="8">N6-L-threonylcarbamoyladenine synthase</fullName>
        <shortName evidence="8">t(6)A synthase</shortName>
    </alternativeName>
    <alternativeName>
        <fullName evidence="8">t(6)A37 threonylcarbamoyladenosine biosynthesis protein TsaD</fullName>
    </alternativeName>
    <alternativeName>
        <fullName evidence="8">tRNA threonylcarbamoyladenosine biosynthesis protein TsaD</fullName>
    </alternativeName>
</protein>
<accession>A0A1F6A166</accession>
<comment type="similarity">
    <text evidence="8">Belongs to the KAE1 / TsaD family.</text>
</comment>
<reference evidence="10 11" key="1">
    <citation type="journal article" date="2016" name="Nat. Commun.">
        <title>Thousands of microbial genomes shed light on interconnected biogeochemical processes in an aquifer system.</title>
        <authorList>
            <person name="Anantharaman K."/>
            <person name="Brown C.T."/>
            <person name="Hug L.A."/>
            <person name="Sharon I."/>
            <person name="Castelle C.J."/>
            <person name="Probst A.J."/>
            <person name="Thomas B.C."/>
            <person name="Singh A."/>
            <person name="Wilkins M.J."/>
            <person name="Karaoz U."/>
            <person name="Brodie E.L."/>
            <person name="Williams K.H."/>
            <person name="Hubbard S.S."/>
            <person name="Banfield J.F."/>
        </authorList>
    </citation>
    <scope>NUCLEOTIDE SEQUENCE [LARGE SCALE GENOMIC DNA]</scope>
</reference>
<dbReference type="STRING" id="1798381.A2721_01410"/>